<feature type="domain" description="DUF1990" evidence="1">
    <location>
        <begin position="12"/>
        <end position="164"/>
    </location>
</feature>
<organism evidence="2 3">
    <name type="scientific">Mycolicibacterium iranicum</name>
    <name type="common">Mycobacterium iranicum</name>
    <dbReference type="NCBI Taxonomy" id="912594"/>
    <lineage>
        <taxon>Bacteria</taxon>
        <taxon>Bacillati</taxon>
        <taxon>Actinomycetota</taxon>
        <taxon>Actinomycetes</taxon>
        <taxon>Mycobacteriales</taxon>
        <taxon>Mycobacteriaceae</taxon>
        <taxon>Mycolicibacterium</taxon>
    </lineage>
</organism>
<gene>
    <name evidence="2" type="ORF">A4X20_30275</name>
</gene>
<evidence type="ECO:0000313" key="2">
    <source>
        <dbReference type="EMBL" id="OAN28109.1"/>
    </source>
</evidence>
<accession>A0A178LEH6</accession>
<dbReference type="PANTHER" id="PTHR34202:SF1">
    <property type="entry name" value="UPF0548 PROTEIN"/>
    <property type="match status" value="1"/>
</dbReference>
<dbReference type="Proteomes" id="UP000078396">
    <property type="component" value="Unassembled WGS sequence"/>
</dbReference>
<dbReference type="PIRSF" id="PIRSF010260">
    <property type="entry name" value="UCP010260"/>
    <property type="match status" value="1"/>
</dbReference>
<dbReference type="PANTHER" id="PTHR34202">
    <property type="entry name" value="UPF0548 PROTEIN"/>
    <property type="match status" value="1"/>
</dbReference>
<dbReference type="AlphaFoldDB" id="A0A178LEH6"/>
<proteinExistence type="predicted"/>
<reference evidence="2 3" key="1">
    <citation type="submission" date="2016-04" db="EMBL/GenBank/DDBJ databases">
        <title>Draft Genome Sequences of Staphylococcus capitis Strain H36, S. capitis Strain H65, S. cohnii Strain H62, S. hominis Strain H69, Mycobacterium iranicum Strain H39, Plantibacter sp. Strain H53, Pseudomonas oryzihabitans Strain H72, and Microbacterium sp. Strain H83, isolated from residential settings.</title>
        <authorList>
            <person name="Lymperopoulou D."/>
            <person name="Adams R.I."/>
            <person name="Lindow S."/>
            <person name="Coil D.A."/>
            <person name="Jospin G."/>
            <person name="Eisen J.A."/>
        </authorList>
    </citation>
    <scope>NUCLEOTIDE SEQUENCE [LARGE SCALE GENOMIC DNA]</scope>
    <source>
        <strain evidence="2 3">H39</strain>
    </source>
</reference>
<dbReference type="InterPro" id="IPR014457">
    <property type="entry name" value="UCP010260"/>
</dbReference>
<protein>
    <recommendedName>
        <fullName evidence="1">DUF1990 domain-containing protein</fullName>
    </recommendedName>
</protein>
<sequence length="165" mass="18073">MKLTDLASRALTYPEVGATAEAMPAGYHHIRKSSVIGRGRERFEQAAAEGMRWGMLRGAGLRVEATAPAAEVGADVLVHLGPVPAPCRVVYVVDEPDRRGFAYGTLPGHAERGEELFLVRFDPSTEDVHAEVAAFSKHATWWSRLASPLTSAVQRYVTDRYLRAL</sequence>
<comment type="caution">
    <text evidence="2">The sequence shown here is derived from an EMBL/GenBank/DDBJ whole genome shotgun (WGS) entry which is preliminary data.</text>
</comment>
<dbReference type="STRING" id="912594.AWC12_23490"/>
<dbReference type="Pfam" id="PF09348">
    <property type="entry name" value="DUF1990"/>
    <property type="match status" value="1"/>
</dbReference>
<evidence type="ECO:0000313" key="3">
    <source>
        <dbReference type="Proteomes" id="UP000078396"/>
    </source>
</evidence>
<dbReference type="InterPro" id="IPR018960">
    <property type="entry name" value="DUF1990"/>
</dbReference>
<evidence type="ECO:0000259" key="1">
    <source>
        <dbReference type="Pfam" id="PF09348"/>
    </source>
</evidence>
<dbReference type="RefSeq" id="WP_064285156.1">
    <property type="nucleotide sequence ID" value="NZ_LWCS01000081.1"/>
</dbReference>
<dbReference type="EMBL" id="LWCS01000081">
    <property type="protein sequence ID" value="OAN28109.1"/>
    <property type="molecule type" value="Genomic_DNA"/>
</dbReference>
<dbReference type="OrthoDB" id="120660at2"/>
<name>A0A178LEH6_MYCIR</name>